<dbReference type="InterPro" id="IPR058240">
    <property type="entry name" value="rSAM_sf"/>
</dbReference>
<keyword evidence="2" id="KW-0004">4Fe-4S</keyword>
<dbReference type="PANTHER" id="PTHR11135:SF1">
    <property type="entry name" value="PROTEIN YHCC"/>
    <property type="match status" value="1"/>
</dbReference>
<dbReference type="Proteomes" id="UP000633619">
    <property type="component" value="Unassembled WGS sequence"/>
</dbReference>
<dbReference type="AlphaFoldDB" id="A0A8I1ADT6"/>
<dbReference type="InterPro" id="IPR005911">
    <property type="entry name" value="YhcC-like"/>
</dbReference>
<evidence type="ECO:0000256" key="4">
    <source>
        <dbReference type="ARBA" id="ARBA00022723"/>
    </source>
</evidence>
<keyword evidence="5" id="KW-0408">Iron</keyword>
<gene>
    <name evidence="9" type="ORF">I8U20_08065</name>
</gene>
<dbReference type="PROSITE" id="PS51918">
    <property type="entry name" value="RADICAL_SAM"/>
    <property type="match status" value="1"/>
</dbReference>
<accession>A0A8I1ADT6</accession>
<dbReference type="GO" id="GO:0046872">
    <property type="term" value="F:metal ion binding"/>
    <property type="evidence" value="ECO:0007669"/>
    <property type="project" value="UniProtKB-KW"/>
</dbReference>
<dbReference type="CDD" id="cd01335">
    <property type="entry name" value="Radical_SAM"/>
    <property type="match status" value="1"/>
</dbReference>
<dbReference type="Pfam" id="PF16199">
    <property type="entry name" value="Radical_SAM_C"/>
    <property type="match status" value="1"/>
</dbReference>
<dbReference type="GO" id="GO:0003824">
    <property type="term" value="F:catalytic activity"/>
    <property type="evidence" value="ECO:0007669"/>
    <property type="project" value="InterPro"/>
</dbReference>
<dbReference type="InterPro" id="IPR032432">
    <property type="entry name" value="Radical_SAM_C"/>
</dbReference>
<feature type="region of interest" description="Disordered" evidence="7">
    <location>
        <begin position="307"/>
        <end position="331"/>
    </location>
</feature>
<dbReference type="SFLD" id="SFLDG01086">
    <property type="entry name" value="elongater_protein-like"/>
    <property type="match status" value="1"/>
</dbReference>
<protein>
    <submittedName>
        <fullName evidence="9">TIGR01212 family radical SAM protein</fullName>
    </submittedName>
</protein>
<dbReference type="RefSeq" id="WP_181731571.1">
    <property type="nucleotide sequence ID" value="NZ_JACEIR010000002.1"/>
</dbReference>
<reference evidence="9 10" key="1">
    <citation type="submission" date="2020-12" db="EMBL/GenBank/DDBJ databases">
        <title>WGS of Thermoactinomyces spp.</title>
        <authorList>
            <person name="Cheng K."/>
        </authorList>
    </citation>
    <scope>NUCLEOTIDE SEQUENCE [LARGE SCALE GENOMIC DNA]</scope>
    <source>
        <strain evidence="10">CICC 10671\DSM 43846</strain>
    </source>
</reference>
<feature type="compositionally biased region" description="Polar residues" evidence="7">
    <location>
        <begin position="322"/>
        <end position="331"/>
    </location>
</feature>
<keyword evidence="10" id="KW-1185">Reference proteome</keyword>
<evidence type="ECO:0000313" key="10">
    <source>
        <dbReference type="Proteomes" id="UP000633619"/>
    </source>
</evidence>
<dbReference type="Gene3D" id="3.80.30.20">
    <property type="entry name" value="tm_1862 like domain"/>
    <property type="match status" value="1"/>
</dbReference>
<comment type="caution">
    <text evidence="9">The sequence shown here is derived from an EMBL/GenBank/DDBJ whole genome shotgun (WGS) entry which is preliminary data.</text>
</comment>
<feature type="domain" description="Radical SAM core" evidence="8">
    <location>
        <begin position="27"/>
        <end position="268"/>
    </location>
</feature>
<dbReference type="SFLD" id="SFLDS00029">
    <property type="entry name" value="Radical_SAM"/>
    <property type="match status" value="1"/>
</dbReference>
<dbReference type="NCBIfam" id="TIGR01212">
    <property type="entry name" value="TIGR01212 family radical SAM protein"/>
    <property type="match status" value="1"/>
</dbReference>
<dbReference type="InterPro" id="IPR007197">
    <property type="entry name" value="rSAM"/>
</dbReference>
<dbReference type="InterPro" id="IPR039661">
    <property type="entry name" value="ELP3"/>
</dbReference>
<dbReference type="EMBL" id="JAECVW010000003">
    <property type="protein sequence ID" value="MBH8595285.1"/>
    <property type="molecule type" value="Genomic_DNA"/>
</dbReference>
<evidence type="ECO:0000256" key="7">
    <source>
        <dbReference type="SAM" id="MobiDB-lite"/>
    </source>
</evidence>
<dbReference type="SUPFAM" id="SSF102114">
    <property type="entry name" value="Radical SAM enzymes"/>
    <property type="match status" value="1"/>
</dbReference>
<evidence type="ECO:0000256" key="6">
    <source>
        <dbReference type="ARBA" id="ARBA00023014"/>
    </source>
</evidence>
<evidence type="ECO:0000256" key="1">
    <source>
        <dbReference type="ARBA" id="ARBA00001966"/>
    </source>
</evidence>
<keyword evidence="6" id="KW-0411">Iron-sulfur</keyword>
<keyword evidence="4" id="KW-0479">Metal-binding</keyword>
<dbReference type="Pfam" id="PF04055">
    <property type="entry name" value="Radical_SAM"/>
    <property type="match status" value="1"/>
</dbReference>
<organism evidence="9 10">
    <name type="scientific">Thermoactinomyces intermedius</name>
    <dbReference type="NCBI Taxonomy" id="2024"/>
    <lineage>
        <taxon>Bacteria</taxon>
        <taxon>Bacillati</taxon>
        <taxon>Bacillota</taxon>
        <taxon>Bacilli</taxon>
        <taxon>Bacillales</taxon>
        <taxon>Thermoactinomycetaceae</taxon>
        <taxon>Thermoactinomyces</taxon>
    </lineage>
</organism>
<dbReference type="InterPro" id="IPR006638">
    <property type="entry name" value="Elp3/MiaA/NifB-like_rSAM"/>
</dbReference>
<keyword evidence="3" id="KW-0949">S-adenosyl-L-methionine</keyword>
<sequence>MKNHESNTPSFWGEKRYHTWNHHLRRVFGQKVFKVALDGGFTCPNRDGTVAVGGCTFCSARGSGDFAGNRRDDLLKQFHEVKTRMHQKWPEAKYLGYFQAFTNTYAPVETLRNMYEIILKQPGVVGLNIATRPDCLPDDVTAYLKELNERTYLWVELGLQTIHDETAKRINRGHDFSCFLEAVDKLRQHGIRVCAHIIHGLPGETEEMMLETVKACADMDIQGIKIHLLHVLKNTPMAKQHEAGLIRFLEKDQYVRLIADSLELLPPDIVIHRLTGDGPPDLLIGPMWSTNKWSVLNAIDAELKRRNAWQGKKAKPRKPMTASASKSGGKA</sequence>
<evidence type="ECO:0000259" key="8">
    <source>
        <dbReference type="PROSITE" id="PS51918"/>
    </source>
</evidence>
<evidence type="ECO:0000256" key="2">
    <source>
        <dbReference type="ARBA" id="ARBA00022485"/>
    </source>
</evidence>
<evidence type="ECO:0000313" key="9">
    <source>
        <dbReference type="EMBL" id="MBH8595285.1"/>
    </source>
</evidence>
<proteinExistence type="predicted"/>
<evidence type="ECO:0000256" key="5">
    <source>
        <dbReference type="ARBA" id="ARBA00023004"/>
    </source>
</evidence>
<name>A0A8I1ADT6_THEIN</name>
<dbReference type="GO" id="GO:0051539">
    <property type="term" value="F:4 iron, 4 sulfur cluster binding"/>
    <property type="evidence" value="ECO:0007669"/>
    <property type="project" value="UniProtKB-KW"/>
</dbReference>
<comment type="cofactor">
    <cofactor evidence="1">
        <name>[4Fe-4S] cluster</name>
        <dbReference type="ChEBI" id="CHEBI:49883"/>
    </cofactor>
</comment>
<dbReference type="SMART" id="SM00729">
    <property type="entry name" value="Elp3"/>
    <property type="match status" value="1"/>
</dbReference>
<dbReference type="InterPro" id="IPR023404">
    <property type="entry name" value="rSAM_horseshoe"/>
</dbReference>
<dbReference type="PANTHER" id="PTHR11135">
    <property type="entry name" value="HISTONE ACETYLTRANSFERASE-RELATED"/>
    <property type="match status" value="1"/>
</dbReference>
<evidence type="ECO:0000256" key="3">
    <source>
        <dbReference type="ARBA" id="ARBA00022691"/>
    </source>
</evidence>
<dbReference type="SFLD" id="SFLDG01091">
    <property type="entry name" value="uncharacterized_CHP01210-like"/>
    <property type="match status" value="1"/>
</dbReference>